<dbReference type="PANTHER" id="PTHR46796:SF13">
    <property type="entry name" value="HTH-TYPE TRANSCRIPTIONAL ACTIVATOR RHAS"/>
    <property type="match status" value="1"/>
</dbReference>
<evidence type="ECO:0000256" key="1">
    <source>
        <dbReference type="ARBA" id="ARBA00023015"/>
    </source>
</evidence>
<feature type="domain" description="HTH araC/xylS-type" evidence="4">
    <location>
        <begin position="206"/>
        <end position="304"/>
    </location>
</feature>
<dbReference type="Pfam" id="PF12852">
    <property type="entry name" value="Cupin_6"/>
    <property type="match status" value="1"/>
</dbReference>
<dbReference type="EMBL" id="BAABJO010000013">
    <property type="protein sequence ID" value="GAA5124532.1"/>
    <property type="molecule type" value="Genomic_DNA"/>
</dbReference>
<proteinExistence type="predicted"/>
<dbReference type="Proteomes" id="UP001500804">
    <property type="component" value="Unassembled WGS sequence"/>
</dbReference>
<dbReference type="Pfam" id="PF12833">
    <property type="entry name" value="HTH_18"/>
    <property type="match status" value="1"/>
</dbReference>
<accession>A0ABP9NM11</accession>
<dbReference type="Gene3D" id="1.10.10.60">
    <property type="entry name" value="Homeodomain-like"/>
    <property type="match status" value="2"/>
</dbReference>
<keyword evidence="3" id="KW-0804">Transcription</keyword>
<keyword evidence="1" id="KW-0805">Transcription regulation</keyword>
<dbReference type="RefSeq" id="WP_345606473.1">
    <property type="nucleotide sequence ID" value="NZ_BAABJO010000013.1"/>
</dbReference>
<name>A0ABP9NM11_9PSEU</name>
<dbReference type="InterPro" id="IPR009057">
    <property type="entry name" value="Homeodomain-like_sf"/>
</dbReference>
<sequence length="313" mass="32886">MDVLADVLAAMRVGRPVAALTEAHAPWGLRFDHVMGAAFHVVLQGTCWLTPIDGSGFAPVELGPGDVVLLGIGTPHALVSAGGVPLGDFTPTRDSPDAPFGRLVLPGSGVRSTVVCGAYRLARSRPHPLLRDLPEVVHLSALPGRHPGLRAMVELLGLELRTSPPGAAAVTPSLVDALLVYLLRAWLQDSADTSSWSAAMADPAAARVLAAVHAEPARAWTVEQLAGVAGLSRAAFARRFVALVGEPPLTYVTRWRMTIAARLLRDTDKTLAQVGSVVGYGSAFAFAKAFRREYATTPGDYRAAATGHRGSSD</sequence>
<reference evidence="6" key="1">
    <citation type="journal article" date="2019" name="Int. J. Syst. Evol. Microbiol.">
        <title>The Global Catalogue of Microorganisms (GCM) 10K type strain sequencing project: providing services to taxonomists for standard genome sequencing and annotation.</title>
        <authorList>
            <consortium name="The Broad Institute Genomics Platform"/>
            <consortium name="The Broad Institute Genome Sequencing Center for Infectious Disease"/>
            <person name="Wu L."/>
            <person name="Ma J."/>
        </authorList>
    </citation>
    <scope>NUCLEOTIDE SEQUENCE [LARGE SCALE GENOMIC DNA]</scope>
    <source>
        <strain evidence="6">JCM 18302</strain>
    </source>
</reference>
<protein>
    <submittedName>
        <fullName evidence="5">AraC family transcriptional regulator</fullName>
    </submittedName>
</protein>
<dbReference type="InterPro" id="IPR032783">
    <property type="entry name" value="AraC_lig"/>
</dbReference>
<gene>
    <name evidence="5" type="ORF">GCM10023320_37760</name>
</gene>
<evidence type="ECO:0000313" key="6">
    <source>
        <dbReference type="Proteomes" id="UP001500804"/>
    </source>
</evidence>
<dbReference type="PROSITE" id="PS00041">
    <property type="entry name" value="HTH_ARAC_FAMILY_1"/>
    <property type="match status" value="1"/>
</dbReference>
<evidence type="ECO:0000256" key="2">
    <source>
        <dbReference type="ARBA" id="ARBA00023125"/>
    </source>
</evidence>
<organism evidence="5 6">
    <name type="scientific">Pseudonocardia adelaidensis</name>
    <dbReference type="NCBI Taxonomy" id="648754"/>
    <lineage>
        <taxon>Bacteria</taxon>
        <taxon>Bacillati</taxon>
        <taxon>Actinomycetota</taxon>
        <taxon>Actinomycetes</taxon>
        <taxon>Pseudonocardiales</taxon>
        <taxon>Pseudonocardiaceae</taxon>
        <taxon>Pseudonocardia</taxon>
    </lineage>
</organism>
<evidence type="ECO:0000259" key="4">
    <source>
        <dbReference type="PROSITE" id="PS01124"/>
    </source>
</evidence>
<evidence type="ECO:0000256" key="3">
    <source>
        <dbReference type="ARBA" id="ARBA00023163"/>
    </source>
</evidence>
<evidence type="ECO:0000313" key="5">
    <source>
        <dbReference type="EMBL" id="GAA5124532.1"/>
    </source>
</evidence>
<keyword evidence="6" id="KW-1185">Reference proteome</keyword>
<dbReference type="InterPro" id="IPR011051">
    <property type="entry name" value="RmlC_Cupin_sf"/>
</dbReference>
<dbReference type="SUPFAM" id="SSF51182">
    <property type="entry name" value="RmlC-like cupins"/>
    <property type="match status" value="1"/>
</dbReference>
<dbReference type="InterPro" id="IPR018062">
    <property type="entry name" value="HTH_AraC-typ_CS"/>
</dbReference>
<dbReference type="InterPro" id="IPR050204">
    <property type="entry name" value="AraC_XylS_family_regulators"/>
</dbReference>
<dbReference type="PROSITE" id="PS01124">
    <property type="entry name" value="HTH_ARAC_FAMILY_2"/>
    <property type="match status" value="1"/>
</dbReference>
<dbReference type="SUPFAM" id="SSF46689">
    <property type="entry name" value="Homeodomain-like"/>
    <property type="match status" value="2"/>
</dbReference>
<dbReference type="PANTHER" id="PTHR46796">
    <property type="entry name" value="HTH-TYPE TRANSCRIPTIONAL ACTIVATOR RHAS-RELATED"/>
    <property type="match status" value="1"/>
</dbReference>
<dbReference type="SMART" id="SM00342">
    <property type="entry name" value="HTH_ARAC"/>
    <property type="match status" value="1"/>
</dbReference>
<keyword evidence="2" id="KW-0238">DNA-binding</keyword>
<dbReference type="InterPro" id="IPR018060">
    <property type="entry name" value="HTH_AraC"/>
</dbReference>
<comment type="caution">
    <text evidence="5">The sequence shown here is derived from an EMBL/GenBank/DDBJ whole genome shotgun (WGS) entry which is preliminary data.</text>
</comment>